<keyword evidence="1" id="KW-0472">Membrane</keyword>
<dbReference type="RefSeq" id="WP_218126921.1">
    <property type="nucleotide sequence ID" value="NZ_FNEM01000006.1"/>
</dbReference>
<name>A0A1G8SHQ5_9GAMM</name>
<evidence type="ECO:0008006" key="4">
    <source>
        <dbReference type="Google" id="ProtNLM"/>
    </source>
</evidence>
<dbReference type="Pfam" id="PF11168">
    <property type="entry name" value="DUF2955"/>
    <property type="match status" value="1"/>
</dbReference>
<keyword evidence="3" id="KW-1185">Reference proteome</keyword>
<accession>A0A1G8SHQ5</accession>
<reference evidence="3" key="1">
    <citation type="submission" date="2016-10" db="EMBL/GenBank/DDBJ databases">
        <authorList>
            <person name="Varghese N."/>
            <person name="Submissions S."/>
        </authorList>
    </citation>
    <scope>NUCLEOTIDE SEQUENCE [LARGE SCALE GENOMIC DNA]</scope>
    <source>
        <strain evidence="3">DSM 23317</strain>
    </source>
</reference>
<feature type="transmembrane region" description="Helical" evidence="1">
    <location>
        <begin position="82"/>
        <end position="101"/>
    </location>
</feature>
<proteinExistence type="predicted"/>
<dbReference type="AlphaFoldDB" id="A0A1G8SHQ5"/>
<feature type="transmembrane region" description="Helical" evidence="1">
    <location>
        <begin position="303"/>
        <end position="326"/>
    </location>
</feature>
<organism evidence="2 3">
    <name type="scientific">Ferrimonas sediminum</name>
    <dbReference type="NCBI Taxonomy" id="718193"/>
    <lineage>
        <taxon>Bacteria</taxon>
        <taxon>Pseudomonadati</taxon>
        <taxon>Pseudomonadota</taxon>
        <taxon>Gammaproteobacteria</taxon>
        <taxon>Alteromonadales</taxon>
        <taxon>Ferrimonadaceae</taxon>
        <taxon>Ferrimonas</taxon>
    </lineage>
</organism>
<feature type="transmembrane region" description="Helical" evidence="1">
    <location>
        <begin position="278"/>
        <end position="297"/>
    </location>
</feature>
<dbReference type="Proteomes" id="UP000199527">
    <property type="component" value="Unassembled WGS sequence"/>
</dbReference>
<protein>
    <recommendedName>
        <fullName evidence="4">DUF2955 domain-containing protein</fullName>
    </recommendedName>
</protein>
<dbReference type="EMBL" id="FNEM01000006">
    <property type="protein sequence ID" value="SDJ28693.1"/>
    <property type="molecule type" value="Genomic_DNA"/>
</dbReference>
<keyword evidence="1" id="KW-0812">Transmembrane</keyword>
<feature type="transmembrane region" description="Helical" evidence="1">
    <location>
        <begin position="226"/>
        <end position="242"/>
    </location>
</feature>
<feature type="transmembrane region" description="Helical" evidence="1">
    <location>
        <begin position="56"/>
        <end position="76"/>
    </location>
</feature>
<evidence type="ECO:0000313" key="2">
    <source>
        <dbReference type="EMBL" id="SDJ28693.1"/>
    </source>
</evidence>
<feature type="transmembrane region" description="Helical" evidence="1">
    <location>
        <begin position="248"/>
        <end position="266"/>
    </location>
</feature>
<evidence type="ECO:0000313" key="3">
    <source>
        <dbReference type="Proteomes" id="UP000199527"/>
    </source>
</evidence>
<feature type="transmembrane region" description="Helical" evidence="1">
    <location>
        <begin position="20"/>
        <end position="44"/>
    </location>
</feature>
<sequence>MRVNTVSCHRPDPVLRFTLGITLAIAISYGLNWTLSYVMPVFLAKFFADRPTPGAGTVKELLCAMTATVVIALVVSKGVTQYPVILLLLIALVMLWAYYLFQSPSWNFFAVILMIAILLIPYVGLVDPALPVLLGEGLMVSGVGAVAIYWLMYRLFPEPEQGETSPRVTMNSGPRLTIAVNALFISFPVIAYFYYFQISGALLTMAFIGILSLQLTRAGSKKLSQFLLLTNVIGGLLAVLAYELLVTVPWFPFMLALLALFAAVVSRRLYSEPDKAPLYAAIFSAMLVVLGSVLASGDKQMGISFYARIGQIALAGLYLVLAAGVVDRSAQG</sequence>
<evidence type="ECO:0000256" key="1">
    <source>
        <dbReference type="SAM" id="Phobius"/>
    </source>
</evidence>
<feature type="transmembrane region" description="Helical" evidence="1">
    <location>
        <begin position="137"/>
        <end position="156"/>
    </location>
</feature>
<dbReference type="InterPro" id="IPR022604">
    <property type="entry name" value="DUF2955"/>
</dbReference>
<feature type="transmembrane region" description="Helical" evidence="1">
    <location>
        <begin position="108"/>
        <end position="125"/>
    </location>
</feature>
<keyword evidence="1" id="KW-1133">Transmembrane helix</keyword>
<gene>
    <name evidence="2" type="ORF">SAMN04488540_106186</name>
</gene>